<protein>
    <submittedName>
        <fullName evidence="1">DUF1349 domain-containing protein</fullName>
    </submittedName>
</protein>
<dbReference type="PANTHER" id="PTHR35332">
    <property type="entry name" value="REGULATION OF ENOLASE PROTEIN 1"/>
    <property type="match status" value="1"/>
</dbReference>
<dbReference type="InterPro" id="IPR015987">
    <property type="entry name" value="UCP022704"/>
</dbReference>
<dbReference type="Pfam" id="PF07081">
    <property type="entry name" value="DUF1349"/>
    <property type="match status" value="1"/>
</dbReference>
<dbReference type="PANTHER" id="PTHR35332:SF2">
    <property type="entry name" value="REGULATION OF ENOLASE PROTEIN 1"/>
    <property type="match status" value="1"/>
</dbReference>
<organism evidence="1 2">
    <name type="scientific">Pseudomonas lijiangensis</name>
    <dbReference type="NCBI Taxonomy" id="2995658"/>
    <lineage>
        <taxon>Bacteria</taxon>
        <taxon>Pseudomonadati</taxon>
        <taxon>Pseudomonadota</taxon>
        <taxon>Gammaproteobacteria</taxon>
        <taxon>Pseudomonadales</taxon>
        <taxon>Pseudomonadaceae</taxon>
        <taxon>Pseudomonas</taxon>
    </lineage>
</organism>
<evidence type="ECO:0000313" key="1">
    <source>
        <dbReference type="EMBL" id="QWU81109.1"/>
    </source>
</evidence>
<dbReference type="EMBL" id="CP076668">
    <property type="protein sequence ID" value="QWU81109.1"/>
    <property type="molecule type" value="Genomic_DNA"/>
</dbReference>
<sequence length="193" mass="21941">MSDSSRFYWINEPAEWVRDDSGLSVVTDKKTDFWTKTWYGFEHFSGHFWGVDVEGDFTFQVKVTASFEALYDQAGIMLFADNTHWLKAGVEFNDGAPAIGSVLTLGQSDWATGILPASGEVFWMRLTRKGDSLRLQYSIDEKAWPLLRLAYFPQNMKCAVGVMCCTPERKGLKVKFEDLSLTSAFDKHLHDLT</sequence>
<gene>
    <name evidence="1" type="ORF">KQP88_13595</name>
</gene>
<dbReference type="PIRSF" id="PIRSF022704">
    <property type="entry name" value="UCP022704"/>
    <property type="match status" value="1"/>
</dbReference>
<reference evidence="2" key="1">
    <citation type="submission" date="2021-06" db="EMBL/GenBank/DDBJ databases">
        <title>Identification of Pseudomonas cichorii causing bacterial leaf black spot of flue-cured tobacco, a new disease in China.</title>
        <authorList>
            <person name="Lu C.-H."/>
        </authorList>
    </citation>
    <scope>NUCLEOTIDE SEQUENCE [LARGE SCALE GENOMIC DNA]</scope>
    <source>
        <strain evidence="2">LJ2</strain>
    </source>
</reference>
<dbReference type="RefSeq" id="WP_216703337.1">
    <property type="nucleotide sequence ID" value="NZ_CP076668.1"/>
</dbReference>
<dbReference type="InterPro" id="IPR009784">
    <property type="entry name" value="DUF1349"/>
</dbReference>
<name>A0ABX8HKC2_9PSED</name>
<evidence type="ECO:0000313" key="2">
    <source>
        <dbReference type="Proteomes" id="UP000683401"/>
    </source>
</evidence>
<keyword evidence="2" id="KW-1185">Reference proteome</keyword>
<proteinExistence type="predicted"/>
<dbReference type="Proteomes" id="UP000683401">
    <property type="component" value="Chromosome"/>
</dbReference>
<accession>A0ABX8HKC2</accession>